<gene>
    <name evidence="6" type="ORF">EYC87_18515</name>
</gene>
<keyword evidence="2" id="KW-0328">Glycosyltransferase</keyword>
<dbReference type="Proteomes" id="UP001143307">
    <property type="component" value="Unassembled WGS sequence"/>
</dbReference>
<evidence type="ECO:0000256" key="4">
    <source>
        <dbReference type="SAM" id="Phobius"/>
    </source>
</evidence>
<dbReference type="EMBL" id="SHNP01000009">
    <property type="protein sequence ID" value="MCX2975579.1"/>
    <property type="molecule type" value="Genomic_DNA"/>
</dbReference>
<evidence type="ECO:0000313" key="7">
    <source>
        <dbReference type="Proteomes" id="UP001143307"/>
    </source>
</evidence>
<feature type="transmembrane region" description="Helical" evidence="4">
    <location>
        <begin position="279"/>
        <end position="298"/>
    </location>
</feature>
<dbReference type="Gene3D" id="3.90.550.10">
    <property type="entry name" value="Spore Coat Polysaccharide Biosynthesis Protein SpsA, Chain A"/>
    <property type="match status" value="1"/>
</dbReference>
<keyword evidence="4" id="KW-0812">Transmembrane</keyword>
<dbReference type="InterPro" id="IPR001173">
    <property type="entry name" value="Glyco_trans_2-like"/>
</dbReference>
<keyword evidence="4" id="KW-0472">Membrane</keyword>
<dbReference type="SUPFAM" id="SSF53448">
    <property type="entry name" value="Nucleotide-diphospho-sugar transferases"/>
    <property type="match status" value="1"/>
</dbReference>
<reference evidence="6" key="1">
    <citation type="submission" date="2019-02" db="EMBL/GenBank/DDBJ databases">
        <authorList>
            <person name="Li S.-H."/>
        </authorList>
    </citation>
    <scope>NUCLEOTIDE SEQUENCE</scope>
    <source>
        <strain evidence="6">IMCC8485</strain>
    </source>
</reference>
<dbReference type="Pfam" id="PF00535">
    <property type="entry name" value="Glycos_transf_2"/>
    <property type="match status" value="1"/>
</dbReference>
<proteinExistence type="inferred from homology"/>
<comment type="similarity">
    <text evidence="1">Belongs to the glycosyltransferase 2 family.</text>
</comment>
<evidence type="ECO:0000313" key="6">
    <source>
        <dbReference type="EMBL" id="MCX2975579.1"/>
    </source>
</evidence>
<feature type="domain" description="Glycosyltransferase 2-like" evidence="5">
    <location>
        <begin position="23"/>
        <end position="133"/>
    </location>
</feature>
<evidence type="ECO:0000256" key="1">
    <source>
        <dbReference type="ARBA" id="ARBA00006739"/>
    </source>
</evidence>
<dbReference type="PANTHER" id="PTHR43179">
    <property type="entry name" value="RHAMNOSYLTRANSFERASE WBBL"/>
    <property type="match status" value="1"/>
</dbReference>
<protein>
    <submittedName>
        <fullName evidence="6">Glycosyltransferase</fullName>
    </submittedName>
</protein>
<keyword evidence="3" id="KW-0808">Transferase</keyword>
<accession>A0ABT3SZZ2</accession>
<comment type="caution">
    <text evidence="6">The sequence shown here is derived from an EMBL/GenBank/DDBJ whole genome shotgun (WGS) entry which is preliminary data.</text>
</comment>
<dbReference type="InterPro" id="IPR029044">
    <property type="entry name" value="Nucleotide-diphossugar_trans"/>
</dbReference>
<dbReference type="PANTHER" id="PTHR43179:SF12">
    <property type="entry name" value="GALACTOFURANOSYLTRANSFERASE GLFT2"/>
    <property type="match status" value="1"/>
</dbReference>
<keyword evidence="7" id="KW-1185">Reference proteome</keyword>
<organism evidence="6 7">
    <name type="scientific">Candidatus Seongchinamella marina</name>
    <dbReference type="NCBI Taxonomy" id="2518990"/>
    <lineage>
        <taxon>Bacteria</taxon>
        <taxon>Pseudomonadati</taxon>
        <taxon>Pseudomonadota</taxon>
        <taxon>Gammaproteobacteria</taxon>
        <taxon>Cellvibrionales</taxon>
        <taxon>Halieaceae</taxon>
        <taxon>Seongchinamella</taxon>
    </lineage>
</organism>
<evidence type="ECO:0000256" key="2">
    <source>
        <dbReference type="ARBA" id="ARBA00022676"/>
    </source>
</evidence>
<sequence length="338" mass="39058">MIPYLLFSTSQSNVVDERSLAAVIVTFNRLEKLKRTIEHTLINRFDLVVVVNNASTDGTAEWLESLEDERLIVLHSEKNLGGAGGFSQGFNHVATELPEIQWLVCFDDDAWPELGAVTQFQELEIPSDVGSVAVAVYLPDGEQISEMNRPSVNPFWHLKKFVGTTLNGRKGFHVGDSDYHGNEVVEVDSSSFVGCFIRVENIRNGAIGLPRSELFIYADDIIYVLESRKAGFRHFFAPSIRFRHDCETLVNQQDVYRPLWKVYYTYRNRLELFRIASGFFYPFVLLIKVPSFFLKFRFYEKSEQRMFFSITARAVWDGIRRDFRKKHHEVLAFSKLKE</sequence>
<evidence type="ECO:0000256" key="3">
    <source>
        <dbReference type="ARBA" id="ARBA00022679"/>
    </source>
</evidence>
<name>A0ABT3SZZ2_9GAMM</name>
<keyword evidence="4" id="KW-1133">Transmembrane helix</keyword>
<evidence type="ECO:0000259" key="5">
    <source>
        <dbReference type="Pfam" id="PF00535"/>
    </source>
</evidence>